<keyword evidence="1" id="KW-0812">Transmembrane</keyword>
<keyword evidence="1" id="KW-1133">Transmembrane helix</keyword>
<proteinExistence type="predicted"/>
<evidence type="ECO:0000313" key="3">
    <source>
        <dbReference type="Proteomes" id="UP001234343"/>
    </source>
</evidence>
<accession>A0ABT7SUQ2</accession>
<feature type="transmembrane region" description="Helical" evidence="1">
    <location>
        <begin position="7"/>
        <end position="25"/>
    </location>
</feature>
<reference evidence="2 3" key="1">
    <citation type="submission" date="2023-06" db="EMBL/GenBank/DDBJ databases">
        <title>Alteromonas sp. ASW11-36 isolated from intertidal sand.</title>
        <authorList>
            <person name="Li Y."/>
        </authorList>
    </citation>
    <scope>NUCLEOTIDE SEQUENCE [LARGE SCALE GENOMIC DNA]</scope>
    <source>
        <strain evidence="2 3">ASW11-36</strain>
    </source>
</reference>
<evidence type="ECO:0000313" key="2">
    <source>
        <dbReference type="EMBL" id="MDM7859259.1"/>
    </source>
</evidence>
<dbReference type="RefSeq" id="WP_289363178.1">
    <property type="nucleotide sequence ID" value="NZ_JAUCBP010000001.1"/>
</dbReference>
<name>A0ABT7SUQ2_9ALTE</name>
<keyword evidence="1" id="KW-0472">Membrane</keyword>
<comment type="caution">
    <text evidence="2">The sequence shown here is derived from an EMBL/GenBank/DDBJ whole genome shotgun (WGS) entry which is preliminary data.</text>
</comment>
<evidence type="ECO:0000256" key="1">
    <source>
        <dbReference type="SAM" id="Phobius"/>
    </source>
</evidence>
<organism evidence="2 3">
    <name type="scientific">Alteromonas arenosi</name>
    <dbReference type="NCBI Taxonomy" id="3055817"/>
    <lineage>
        <taxon>Bacteria</taxon>
        <taxon>Pseudomonadati</taxon>
        <taxon>Pseudomonadota</taxon>
        <taxon>Gammaproteobacteria</taxon>
        <taxon>Alteromonadales</taxon>
        <taxon>Alteromonadaceae</taxon>
        <taxon>Alteromonas/Salinimonas group</taxon>
        <taxon>Alteromonas</taxon>
    </lineage>
</organism>
<protein>
    <submittedName>
        <fullName evidence="2">Uncharacterized protein</fullName>
    </submittedName>
</protein>
<sequence length="690" mass="79033">MQYKMRILGAVLLGFVAIIVGMYGFPSFEEHVLNSDSTKINTSEPDGSEKEYARNIEQALPIQTGLIFENAKQIYAASEAYSQCETENKGVRDRLETINESIMKHLRDIDENNLIRDAVFLLQAEGYFQIYEALSTLHKLQLVKEAEHFQQAPLRPTQEEIDELTSTGYYLRDVLDAVTQYDIELTIIGAEVFRQNNNKRGLLFRRGKDKLLWSPDVFIGHNLAAAPTYFVDDIAAQYPVSQLLFTQAVRSRASIEVLEKLLSSFNYNNSPVFTKHSQLQTALQAAIEIESLEVMRLILSQPDLQHTEFFFNPLNTIIFETLNTESQEFTDTHKSMMALLVERGFMVDVVPGPFPKSLMLAGYPAMLDRPVVDQLNALSIPPKHIEKLRIHPDSELPLNLQDQLKREAYDSKLLLDEHKERVKTCDSLKQNLQSLVPPLASIDDIVAHLSADKGYVENIQLLEQQSLTLVDAFYSKMEREPRDTQGINVIAASTLSLKDIPDTVQAQIDQLTPFERHYLTEVYCEKFGKRYMEEIFDAVQYMSFNLLSHESCLAGSPHDYIETERIFYLHENTYPGIVYSELKRYAIGKAIDLLADPAFQRPKDLQGYPHGRDALMLALDLKLAAHSLDKEDYKKLIIDLIARTELKAEHLKRLHRLKVEHFMFFEDIALIHPQIRQAVGSPLVRFRTFN</sequence>
<dbReference type="Proteomes" id="UP001234343">
    <property type="component" value="Unassembled WGS sequence"/>
</dbReference>
<keyword evidence="3" id="KW-1185">Reference proteome</keyword>
<gene>
    <name evidence="2" type="ORF">QTP81_01400</name>
</gene>
<dbReference type="EMBL" id="JAUCBP010000001">
    <property type="protein sequence ID" value="MDM7859259.1"/>
    <property type="molecule type" value="Genomic_DNA"/>
</dbReference>